<dbReference type="RefSeq" id="XP_014154519.1">
    <property type="nucleotide sequence ID" value="XM_014299044.1"/>
</dbReference>
<dbReference type="GO" id="GO:0030970">
    <property type="term" value="P:retrograde protein transport, ER to cytosol"/>
    <property type="evidence" value="ECO:0007669"/>
    <property type="project" value="TreeGrafter"/>
</dbReference>
<evidence type="ECO:0000256" key="10">
    <source>
        <dbReference type="SAM" id="MobiDB-lite"/>
    </source>
</evidence>
<keyword evidence="5 11" id="KW-0812">Transmembrane</keyword>
<keyword evidence="8 11" id="KW-1133">Transmembrane helix</keyword>
<evidence type="ECO:0000313" key="12">
    <source>
        <dbReference type="EMBL" id="KNC80617.1"/>
    </source>
</evidence>
<evidence type="ECO:0000256" key="4">
    <source>
        <dbReference type="ARBA" id="ARBA00022490"/>
    </source>
</evidence>
<comment type="similarity">
    <text evidence="3">Belongs to the selenoprotein S family.</text>
</comment>
<organism evidence="12 13">
    <name type="scientific">Sphaeroforma arctica JP610</name>
    <dbReference type="NCBI Taxonomy" id="667725"/>
    <lineage>
        <taxon>Eukaryota</taxon>
        <taxon>Ichthyosporea</taxon>
        <taxon>Ichthyophonida</taxon>
        <taxon>Sphaeroforma</taxon>
    </lineage>
</organism>
<evidence type="ECO:0000256" key="7">
    <source>
        <dbReference type="ARBA" id="ARBA00022933"/>
    </source>
</evidence>
<keyword evidence="6" id="KW-0256">Endoplasmic reticulum</keyword>
<feature type="compositionally biased region" description="Basic and acidic residues" evidence="10">
    <location>
        <begin position="98"/>
        <end position="113"/>
    </location>
</feature>
<name>A0A0L0FUX0_9EUKA</name>
<proteinExistence type="inferred from homology"/>
<dbReference type="PANTHER" id="PTHR28621:SF1">
    <property type="entry name" value="SELENOPROTEIN S"/>
    <property type="match status" value="1"/>
</dbReference>
<dbReference type="EMBL" id="KQ242128">
    <property type="protein sequence ID" value="KNC80617.1"/>
    <property type="molecule type" value="Genomic_DNA"/>
</dbReference>
<gene>
    <name evidence="12" type="ORF">SARC_07026</name>
</gene>
<evidence type="ECO:0000256" key="2">
    <source>
        <dbReference type="ARBA" id="ARBA00004496"/>
    </source>
</evidence>
<feature type="compositionally biased region" description="Gly residues" evidence="10">
    <location>
        <begin position="150"/>
        <end position="162"/>
    </location>
</feature>
<accession>A0A0L0FUX0</accession>
<dbReference type="GeneID" id="25907530"/>
<evidence type="ECO:0000256" key="5">
    <source>
        <dbReference type="ARBA" id="ARBA00022692"/>
    </source>
</evidence>
<keyword evidence="9 11" id="KW-0472">Membrane</keyword>
<keyword evidence="4" id="KW-0963">Cytoplasm</keyword>
<comment type="subcellular location">
    <subcellularLocation>
        <location evidence="2">Cytoplasm</location>
    </subcellularLocation>
    <subcellularLocation>
        <location evidence="1">Endoplasmic reticulum membrane</location>
        <topology evidence="1">Single-pass membrane protein</topology>
    </subcellularLocation>
</comment>
<feature type="region of interest" description="Disordered" evidence="10">
    <location>
        <begin position="98"/>
        <end position="172"/>
    </location>
</feature>
<dbReference type="Pfam" id="PF06936">
    <property type="entry name" value="Selenoprotein_S"/>
    <property type="match status" value="1"/>
</dbReference>
<dbReference type="AlphaFoldDB" id="A0A0L0FUX0"/>
<evidence type="ECO:0000256" key="6">
    <source>
        <dbReference type="ARBA" id="ARBA00022824"/>
    </source>
</evidence>
<evidence type="ECO:0000256" key="3">
    <source>
        <dbReference type="ARBA" id="ARBA00011034"/>
    </source>
</evidence>
<feature type="compositionally biased region" description="Basic residues" evidence="10">
    <location>
        <begin position="130"/>
        <end position="140"/>
    </location>
</feature>
<sequence>MDDVDVKQAAPTSVKEIIGMFTGFMAAYGWYMLFGFVALVYFRDAIEDQIEAYKRAQRKKTDEPDYDEKVRQNMKSIRAKQQELHEQKVQEAAELRKLREEEARESKIDEYDRTLGNGQGFVLGDGTPKPKPKPKSKKSHVSAANDGGYFPLGGGGSGGGGRFRSQRNVRRG</sequence>
<dbReference type="GO" id="GO:0030968">
    <property type="term" value="P:endoplasmic reticulum unfolded protein response"/>
    <property type="evidence" value="ECO:0007669"/>
    <property type="project" value="TreeGrafter"/>
</dbReference>
<keyword evidence="13" id="KW-1185">Reference proteome</keyword>
<evidence type="ECO:0000256" key="11">
    <source>
        <dbReference type="SAM" id="Phobius"/>
    </source>
</evidence>
<evidence type="ECO:0000256" key="8">
    <source>
        <dbReference type="ARBA" id="ARBA00022989"/>
    </source>
</evidence>
<dbReference type="InterPro" id="IPR009703">
    <property type="entry name" value="Selenoprotein_S"/>
</dbReference>
<reference evidence="12 13" key="1">
    <citation type="submission" date="2011-02" db="EMBL/GenBank/DDBJ databases">
        <title>The Genome Sequence of Sphaeroforma arctica JP610.</title>
        <authorList>
            <consortium name="The Broad Institute Genome Sequencing Platform"/>
            <person name="Russ C."/>
            <person name="Cuomo C."/>
            <person name="Young S.K."/>
            <person name="Zeng Q."/>
            <person name="Gargeya S."/>
            <person name="Alvarado L."/>
            <person name="Berlin A."/>
            <person name="Chapman S.B."/>
            <person name="Chen Z."/>
            <person name="Freedman E."/>
            <person name="Gellesch M."/>
            <person name="Goldberg J."/>
            <person name="Griggs A."/>
            <person name="Gujja S."/>
            <person name="Heilman E."/>
            <person name="Heiman D."/>
            <person name="Howarth C."/>
            <person name="Mehta T."/>
            <person name="Neiman D."/>
            <person name="Pearson M."/>
            <person name="Roberts A."/>
            <person name="Saif S."/>
            <person name="Shea T."/>
            <person name="Shenoy N."/>
            <person name="Sisk P."/>
            <person name="Stolte C."/>
            <person name="Sykes S."/>
            <person name="White J."/>
            <person name="Yandava C."/>
            <person name="Burger G."/>
            <person name="Gray M.W."/>
            <person name="Holland P.W.H."/>
            <person name="King N."/>
            <person name="Lang F.B.F."/>
            <person name="Roger A.J."/>
            <person name="Ruiz-Trillo I."/>
            <person name="Haas B."/>
            <person name="Nusbaum C."/>
            <person name="Birren B."/>
        </authorList>
    </citation>
    <scope>NUCLEOTIDE SEQUENCE [LARGE SCALE GENOMIC DNA]</scope>
    <source>
        <strain evidence="12 13">JP610</strain>
    </source>
</reference>
<dbReference type="Proteomes" id="UP000054560">
    <property type="component" value="Unassembled WGS sequence"/>
</dbReference>
<evidence type="ECO:0000256" key="1">
    <source>
        <dbReference type="ARBA" id="ARBA00004389"/>
    </source>
</evidence>
<protein>
    <recommendedName>
        <fullName evidence="14">Selenoprotein S</fullName>
    </recommendedName>
</protein>
<dbReference type="GO" id="GO:0036513">
    <property type="term" value="C:Derlin-1 retrotranslocation complex"/>
    <property type="evidence" value="ECO:0007669"/>
    <property type="project" value="TreeGrafter"/>
</dbReference>
<keyword evidence="7" id="KW-0712">Selenocysteine</keyword>
<dbReference type="PANTHER" id="PTHR28621">
    <property type="entry name" value="SELENOPROTEIN S"/>
    <property type="match status" value="1"/>
</dbReference>
<feature type="transmembrane region" description="Helical" evidence="11">
    <location>
        <begin position="20"/>
        <end position="42"/>
    </location>
</feature>
<dbReference type="GO" id="GO:0036502">
    <property type="term" value="C:Derlin-1-VIMP complex"/>
    <property type="evidence" value="ECO:0007669"/>
    <property type="project" value="TreeGrafter"/>
</dbReference>
<evidence type="ECO:0000256" key="9">
    <source>
        <dbReference type="ARBA" id="ARBA00023136"/>
    </source>
</evidence>
<evidence type="ECO:0008006" key="14">
    <source>
        <dbReference type="Google" id="ProtNLM"/>
    </source>
</evidence>
<evidence type="ECO:0000313" key="13">
    <source>
        <dbReference type="Proteomes" id="UP000054560"/>
    </source>
</evidence>